<sequence length="322" mass="35740">MEHMLGCIACPLDDLVPPVLLSRAQQCASLLLTYRGKDKTQNEYGATVKQIQQAKKRAREDGSVPVPDALQALRAEHGPSKGSMLHREYIRKPYATLKRAADVVVAAVEKRILQNSEKYLRCPPKQFDVHVDFEPTSSFLATIVYVKDAAHFLNAEEQRATLEKRVLCFSAEGQTLRGTLKFWKDVSYKAGSEHDNFYQAYSPLGFSQEEGEDVTLSAEVPTTVVRDGGMDWEQSKGNTTVRSKPRKSLEGVIAVVYLLPTGVAYVVHTPYEGPALAPVTMEEKKPEVPDQTTAAPPKPTEPTCEMRLDNDDSFTRILLGLS</sequence>
<dbReference type="Proteomes" id="UP000515908">
    <property type="component" value="Chromosome 01"/>
</dbReference>
<accession>A0A7G2C2B6</accession>
<keyword evidence="3" id="KW-1185">Reference proteome</keyword>
<protein>
    <submittedName>
        <fullName evidence="2">Uncharacterized protein</fullName>
    </submittedName>
</protein>
<proteinExistence type="predicted"/>
<name>A0A7G2C2B6_9TRYP</name>
<dbReference type="AlphaFoldDB" id="A0A7G2C2B6"/>
<organism evidence="2 3">
    <name type="scientific">Angomonas deanei</name>
    <dbReference type="NCBI Taxonomy" id="59799"/>
    <lineage>
        <taxon>Eukaryota</taxon>
        <taxon>Discoba</taxon>
        <taxon>Euglenozoa</taxon>
        <taxon>Kinetoplastea</taxon>
        <taxon>Metakinetoplastina</taxon>
        <taxon>Trypanosomatida</taxon>
        <taxon>Trypanosomatidae</taxon>
        <taxon>Strigomonadinae</taxon>
        <taxon>Angomonas</taxon>
    </lineage>
</organism>
<dbReference type="EMBL" id="LR877145">
    <property type="protein sequence ID" value="CAD2213394.1"/>
    <property type="molecule type" value="Genomic_DNA"/>
</dbReference>
<evidence type="ECO:0000256" key="1">
    <source>
        <dbReference type="SAM" id="MobiDB-lite"/>
    </source>
</evidence>
<evidence type="ECO:0000313" key="2">
    <source>
        <dbReference type="EMBL" id="CAD2213394.1"/>
    </source>
</evidence>
<evidence type="ECO:0000313" key="3">
    <source>
        <dbReference type="Proteomes" id="UP000515908"/>
    </source>
</evidence>
<dbReference type="VEuPathDB" id="TriTrypDB:ADEAN_000083500"/>
<reference evidence="2 3" key="1">
    <citation type="submission" date="2020-08" db="EMBL/GenBank/DDBJ databases">
        <authorList>
            <person name="Newling K."/>
            <person name="Davey J."/>
            <person name="Forrester S."/>
        </authorList>
    </citation>
    <scope>NUCLEOTIDE SEQUENCE [LARGE SCALE GENOMIC DNA]</scope>
    <source>
        <strain evidence="3">Crithidia deanei Carvalho (ATCC PRA-265)</strain>
    </source>
</reference>
<feature type="region of interest" description="Disordered" evidence="1">
    <location>
        <begin position="281"/>
        <end position="307"/>
    </location>
</feature>
<gene>
    <name evidence="2" type="ORF">ADEAN_000083500</name>
</gene>